<evidence type="ECO:0000313" key="2">
    <source>
        <dbReference type="Proteomes" id="UP000593565"/>
    </source>
</evidence>
<accession>A0A7J6A6G5</accession>
<organism evidence="1 2">
    <name type="scientific">Ameiurus melas</name>
    <name type="common">Black bullhead</name>
    <name type="synonym">Silurus melas</name>
    <dbReference type="NCBI Taxonomy" id="219545"/>
    <lineage>
        <taxon>Eukaryota</taxon>
        <taxon>Metazoa</taxon>
        <taxon>Chordata</taxon>
        <taxon>Craniata</taxon>
        <taxon>Vertebrata</taxon>
        <taxon>Euteleostomi</taxon>
        <taxon>Actinopterygii</taxon>
        <taxon>Neopterygii</taxon>
        <taxon>Teleostei</taxon>
        <taxon>Ostariophysi</taxon>
        <taxon>Siluriformes</taxon>
        <taxon>Ictaluridae</taxon>
        <taxon>Ameiurus</taxon>
    </lineage>
</organism>
<sequence length="101" mass="11554">MLGRRQGCGLVSTHATLNGTRKPSHFREIPIHLGEHRNARPTHPFTPSHPRAPPHFWQRLRSIPGSFGHKVGYTLDRVPIHRRVQIPLHSNIIHTHSIQIP</sequence>
<gene>
    <name evidence="1" type="ORF">AMELA_G00198470</name>
</gene>
<dbReference type="AlphaFoldDB" id="A0A7J6A6G5"/>
<protein>
    <submittedName>
        <fullName evidence="1">Uncharacterized protein</fullName>
    </submittedName>
</protein>
<name>A0A7J6A6G5_AMEME</name>
<proteinExistence type="predicted"/>
<keyword evidence="2" id="KW-1185">Reference proteome</keyword>
<comment type="caution">
    <text evidence="1">The sequence shown here is derived from an EMBL/GenBank/DDBJ whole genome shotgun (WGS) entry which is preliminary data.</text>
</comment>
<reference evidence="1 2" key="1">
    <citation type="submission" date="2020-02" db="EMBL/GenBank/DDBJ databases">
        <title>A chromosome-scale genome assembly of the black bullhead catfish (Ameiurus melas).</title>
        <authorList>
            <person name="Wen M."/>
            <person name="Zham M."/>
            <person name="Cabau C."/>
            <person name="Klopp C."/>
            <person name="Donnadieu C."/>
            <person name="Roques C."/>
            <person name="Bouchez O."/>
            <person name="Lampietro C."/>
            <person name="Jouanno E."/>
            <person name="Herpin A."/>
            <person name="Louis A."/>
            <person name="Berthelot C."/>
            <person name="Parey E."/>
            <person name="Roest-Crollius H."/>
            <person name="Braasch I."/>
            <person name="Postlethwait J."/>
            <person name="Robinson-Rechavi M."/>
            <person name="Echchiki A."/>
            <person name="Begum T."/>
            <person name="Montfort J."/>
            <person name="Schartl M."/>
            <person name="Bobe J."/>
            <person name="Guiguen Y."/>
        </authorList>
    </citation>
    <scope>NUCLEOTIDE SEQUENCE [LARGE SCALE GENOMIC DNA]</scope>
    <source>
        <strain evidence="1">M_S1</strain>
        <tissue evidence="1">Blood</tissue>
    </source>
</reference>
<evidence type="ECO:0000313" key="1">
    <source>
        <dbReference type="EMBL" id="KAF4078370.1"/>
    </source>
</evidence>
<dbReference type="Proteomes" id="UP000593565">
    <property type="component" value="Unassembled WGS sequence"/>
</dbReference>
<dbReference type="EMBL" id="JAAGNN010000017">
    <property type="protein sequence ID" value="KAF4078370.1"/>
    <property type="molecule type" value="Genomic_DNA"/>
</dbReference>